<reference evidence="1" key="1">
    <citation type="submission" date="2023-03" db="EMBL/GenBank/DDBJ databases">
        <title>Massive genome expansion in bonnet fungi (Mycena s.s.) driven by repeated elements and novel gene families across ecological guilds.</title>
        <authorList>
            <consortium name="Lawrence Berkeley National Laboratory"/>
            <person name="Harder C.B."/>
            <person name="Miyauchi S."/>
            <person name="Viragh M."/>
            <person name="Kuo A."/>
            <person name="Thoen E."/>
            <person name="Andreopoulos B."/>
            <person name="Lu D."/>
            <person name="Skrede I."/>
            <person name="Drula E."/>
            <person name="Henrissat B."/>
            <person name="Morin E."/>
            <person name="Kohler A."/>
            <person name="Barry K."/>
            <person name="LaButti K."/>
            <person name="Morin E."/>
            <person name="Salamov A."/>
            <person name="Lipzen A."/>
            <person name="Mereny Z."/>
            <person name="Hegedus B."/>
            <person name="Baldrian P."/>
            <person name="Stursova M."/>
            <person name="Weitz H."/>
            <person name="Taylor A."/>
            <person name="Grigoriev I.V."/>
            <person name="Nagy L.G."/>
            <person name="Martin F."/>
            <person name="Kauserud H."/>
        </authorList>
    </citation>
    <scope>NUCLEOTIDE SEQUENCE</scope>
    <source>
        <strain evidence="1">CBHHK182m</strain>
    </source>
</reference>
<keyword evidence="2" id="KW-1185">Reference proteome</keyword>
<dbReference type="AlphaFoldDB" id="A0AAD7HY04"/>
<dbReference type="Proteomes" id="UP001215598">
    <property type="component" value="Unassembled WGS sequence"/>
</dbReference>
<organism evidence="1 2">
    <name type="scientific">Mycena metata</name>
    <dbReference type="NCBI Taxonomy" id="1033252"/>
    <lineage>
        <taxon>Eukaryota</taxon>
        <taxon>Fungi</taxon>
        <taxon>Dikarya</taxon>
        <taxon>Basidiomycota</taxon>
        <taxon>Agaricomycotina</taxon>
        <taxon>Agaricomycetes</taxon>
        <taxon>Agaricomycetidae</taxon>
        <taxon>Agaricales</taxon>
        <taxon>Marasmiineae</taxon>
        <taxon>Mycenaceae</taxon>
        <taxon>Mycena</taxon>
    </lineage>
</organism>
<proteinExistence type="predicted"/>
<accession>A0AAD7HY04</accession>
<gene>
    <name evidence="1" type="ORF">B0H16DRAFT_1469475</name>
</gene>
<protein>
    <submittedName>
        <fullName evidence="1">Uncharacterized protein</fullName>
    </submittedName>
</protein>
<comment type="caution">
    <text evidence="1">The sequence shown here is derived from an EMBL/GenBank/DDBJ whole genome shotgun (WGS) entry which is preliminary data.</text>
</comment>
<evidence type="ECO:0000313" key="2">
    <source>
        <dbReference type="Proteomes" id="UP001215598"/>
    </source>
</evidence>
<sequence>MGRLQFAVLIHQEEQSLDRETSSSKADPLRPLARKIAVQRREAALQTHVRAIVSRRAQFAVEVASRLPLFALSAVLPFSARNIHIDREDGYGVPSQVGFLPNPEGTGAFHPPSSTTTPLPLDVVRPRSAPQAISIFGPLEGWPPLGNVVRHDYAGNLIVRVLTIDSVVLRPGVAFRRHAIVEPGVDNVLQVDVRILLVGMVHHLVRVARNHGSSLDLPLCSVIECRTLSEPYPGSIIIVLAANRLVHPAFPVADPPVAAFKGLAPGSLVVETNHLRSLPVVPGPSIHRFYGRSVPEA</sequence>
<name>A0AAD7HY04_9AGAR</name>
<dbReference type="EMBL" id="JARKIB010000157">
    <property type="protein sequence ID" value="KAJ7730799.1"/>
    <property type="molecule type" value="Genomic_DNA"/>
</dbReference>
<evidence type="ECO:0000313" key="1">
    <source>
        <dbReference type="EMBL" id="KAJ7730799.1"/>
    </source>
</evidence>